<evidence type="ECO:0000259" key="3">
    <source>
        <dbReference type="Pfam" id="PF08437"/>
    </source>
</evidence>
<accession>A0A3P1YJ06</accession>
<proteinExistence type="inferred from homology"/>
<dbReference type="AlphaFoldDB" id="A0A3P1YJ06"/>
<protein>
    <submittedName>
        <fullName evidence="4">Glycosyltransferase family 8 protein</fullName>
    </submittedName>
</protein>
<comment type="caution">
    <text evidence="4">The sequence shown here is derived from an EMBL/GenBank/DDBJ whole genome shotgun (WGS) entry which is preliminary data.</text>
</comment>
<feature type="non-terminal residue" evidence="4">
    <location>
        <position position="1"/>
    </location>
</feature>
<name>A0A3P1YJ06_ECOLX</name>
<keyword evidence="2" id="KW-0479">Metal-binding</keyword>
<evidence type="ECO:0000256" key="1">
    <source>
        <dbReference type="ARBA" id="ARBA00006351"/>
    </source>
</evidence>
<reference evidence="4 5" key="1">
    <citation type="submission" date="2018-11" db="EMBL/GenBank/DDBJ databases">
        <title>Enterobacteriaceae from Patient.</title>
        <authorList>
            <person name="Shen C."/>
            <person name="Yang Y."/>
            <person name="Tian G."/>
        </authorList>
    </citation>
    <scope>NUCLEOTIDE SEQUENCE [LARGE SCALE GENOMIC DNA]</scope>
    <source>
        <strain evidence="4 5">GBGD28</strain>
    </source>
</reference>
<keyword evidence="4" id="KW-0808">Transferase</keyword>
<dbReference type="GO" id="GO:0008918">
    <property type="term" value="F:lipopolysaccharide 3-alpha-galactosyltransferase activity"/>
    <property type="evidence" value="ECO:0007669"/>
    <property type="project" value="InterPro"/>
</dbReference>
<evidence type="ECO:0000313" key="5">
    <source>
        <dbReference type="Proteomes" id="UP000271008"/>
    </source>
</evidence>
<dbReference type="Proteomes" id="UP000271008">
    <property type="component" value="Unassembled WGS sequence"/>
</dbReference>
<organism evidence="4 5">
    <name type="scientific">Escherichia coli</name>
    <dbReference type="NCBI Taxonomy" id="562"/>
    <lineage>
        <taxon>Bacteria</taxon>
        <taxon>Pseudomonadati</taxon>
        <taxon>Pseudomonadota</taxon>
        <taxon>Gammaproteobacteria</taxon>
        <taxon>Enterobacterales</taxon>
        <taxon>Enterobacteriaceae</taxon>
        <taxon>Escherichia</taxon>
    </lineage>
</organism>
<dbReference type="Pfam" id="PF08437">
    <property type="entry name" value="Glyco_transf_8C"/>
    <property type="match status" value="1"/>
</dbReference>
<gene>
    <name evidence="4" type="ORF">EIA08_28150</name>
</gene>
<evidence type="ECO:0000313" key="4">
    <source>
        <dbReference type="EMBL" id="RRD68853.1"/>
    </source>
</evidence>
<evidence type="ECO:0000256" key="2">
    <source>
        <dbReference type="ARBA" id="ARBA00022723"/>
    </source>
</evidence>
<dbReference type="RefSeq" id="WP_286364374.1">
    <property type="nucleotide sequence ID" value="NZ_RQTU01000173.1"/>
</dbReference>
<dbReference type="GO" id="GO:0046872">
    <property type="term" value="F:metal ion binding"/>
    <property type="evidence" value="ECO:0007669"/>
    <property type="project" value="UniProtKB-KW"/>
</dbReference>
<feature type="domain" description="Glycosyl transferase family 8 C-terminal" evidence="3">
    <location>
        <begin position="11"/>
        <end position="66"/>
    </location>
</feature>
<dbReference type="InterPro" id="IPR013645">
    <property type="entry name" value="Glyco_transf_8N"/>
</dbReference>
<sequence length="68" mass="8442">VTKPWHDWADYASADYFRNIYNISPWRNIPYKKAVKKHEYKEKYKHLLYQKKFLDGFFTAIKYNFMKG</sequence>
<comment type="similarity">
    <text evidence="1">Belongs to the glycosyltransferase 8 family.</text>
</comment>
<dbReference type="EMBL" id="RQTU01000173">
    <property type="protein sequence ID" value="RRD68853.1"/>
    <property type="molecule type" value="Genomic_DNA"/>
</dbReference>